<feature type="chain" id="PRO_5045490054" description="Outer membrane protein beta-barrel domain-containing protein" evidence="1">
    <location>
        <begin position="23"/>
        <end position="235"/>
    </location>
</feature>
<keyword evidence="3" id="KW-1185">Reference proteome</keyword>
<organism evidence="2 3">
    <name type="scientific">Algoriphagus sediminis</name>
    <dbReference type="NCBI Taxonomy" id="3057113"/>
    <lineage>
        <taxon>Bacteria</taxon>
        <taxon>Pseudomonadati</taxon>
        <taxon>Bacteroidota</taxon>
        <taxon>Cytophagia</taxon>
        <taxon>Cytophagales</taxon>
        <taxon>Cyclobacteriaceae</taxon>
        <taxon>Algoriphagus</taxon>
    </lineage>
</organism>
<evidence type="ECO:0008006" key="4">
    <source>
        <dbReference type="Google" id="ProtNLM"/>
    </source>
</evidence>
<dbReference type="EMBL" id="JAUEPH010000001">
    <property type="protein sequence ID" value="MDN3202790.1"/>
    <property type="molecule type" value="Genomic_DNA"/>
</dbReference>
<name>A0ABT7Y8F0_9BACT</name>
<dbReference type="Proteomes" id="UP001171916">
    <property type="component" value="Unassembled WGS sequence"/>
</dbReference>
<keyword evidence="1" id="KW-0732">Signal</keyword>
<accession>A0ABT7Y8F0</accession>
<proteinExistence type="predicted"/>
<protein>
    <recommendedName>
        <fullName evidence="4">Outer membrane protein beta-barrel domain-containing protein</fullName>
    </recommendedName>
</protein>
<evidence type="ECO:0000313" key="3">
    <source>
        <dbReference type="Proteomes" id="UP001171916"/>
    </source>
</evidence>
<sequence length="235" mass="26239">MKKITGILFCSLLCISALNSFGQNFYKERVSRDHIVSFGVGPSFAYIDNGGQYRDFNFAIKPSVTASVLKRMTPVIDLRASLGVQWIENGGNPPTAIRDQWFFNGSSFTVKGSSIFFDVMPTFNLVSFDNHIYRSKVNLYGGAGLGIMYTMTEQKKSFSEEERPTDESITTGYVPVRAGLSFKIGPYSDIAGEGTALFTFTDNIDGNIGSNRWGDHLFSAQIVYRRYFIPKSLTR</sequence>
<feature type="signal peptide" evidence="1">
    <location>
        <begin position="1"/>
        <end position="22"/>
    </location>
</feature>
<comment type="caution">
    <text evidence="2">The sequence shown here is derived from an EMBL/GenBank/DDBJ whole genome shotgun (WGS) entry which is preliminary data.</text>
</comment>
<gene>
    <name evidence="2" type="ORF">QVH07_01460</name>
</gene>
<reference evidence="2" key="1">
    <citation type="submission" date="2023-06" db="EMBL/GenBank/DDBJ databases">
        <title>Robiginitalea aurantiacus sp. nov. and Algoriphagus sediminis sp. nov., isolated from coastal sediment.</title>
        <authorList>
            <person name="Zhou Z.Y."/>
            <person name="An J."/>
            <person name="Jia Y.W."/>
            <person name="Du Z.J."/>
        </authorList>
    </citation>
    <scope>NUCLEOTIDE SEQUENCE</scope>
    <source>
        <strain evidence="2">C2-7</strain>
    </source>
</reference>
<evidence type="ECO:0000256" key="1">
    <source>
        <dbReference type="SAM" id="SignalP"/>
    </source>
</evidence>
<dbReference type="RefSeq" id="WP_289998347.1">
    <property type="nucleotide sequence ID" value="NZ_JAUEPH010000001.1"/>
</dbReference>
<evidence type="ECO:0000313" key="2">
    <source>
        <dbReference type="EMBL" id="MDN3202790.1"/>
    </source>
</evidence>